<dbReference type="Pfam" id="PF00535">
    <property type="entry name" value="Glycos_transf_2"/>
    <property type="match status" value="1"/>
</dbReference>
<dbReference type="RefSeq" id="WP_261196584.1">
    <property type="nucleotide sequence ID" value="NZ_JAMXFA010000007.1"/>
</dbReference>
<reference evidence="2 3" key="1">
    <citation type="journal article" date="2022" name="Front. Microbiol.">
        <title>High genomic differentiation and limited gene flow indicate recent cryptic speciation within the genus Laspinema (cyanobacteria).</title>
        <authorList>
            <person name="Stanojkovic A."/>
            <person name="Skoupy S."/>
            <person name="Skaloud P."/>
            <person name="Dvorak P."/>
        </authorList>
    </citation>
    <scope>NUCLEOTIDE SEQUENCE [LARGE SCALE GENOMIC DNA]</scope>
    <source>
        <strain evidence="2 3">D3b</strain>
    </source>
</reference>
<protein>
    <submittedName>
        <fullName evidence="2">Glycosyltransferase family 2 protein</fullName>
    </submittedName>
</protein>
<dbReference type="Proteomes" id="UP001525961">
    <property type="component" value="Unassembled WGS sequence"/>
</dbReference>
<dbReference type="PANTHER" id="PTHR43179:SF7">
    <property type="entry name" value="RHAMNOSYLTRANSFERASE WBBL"/>
    <property type="match status" value="1"/>
</dbReference>
<dbReference type="InterPro" id="IPR001173">
    <property type="entry name" value="Glyco_trans_2-like"/>
</dbReference>
<dbReference type="InterPro" id="IPR029044">
    <property type="entry name" value="Nucleotide-diphossugar_trans"/>
</dbReference>
<evidence type="ECO:0000313" key="3">
    <source>
        <dbReference type="Proteomes" id="UP001525961"/>
    </source>
</evidence>
<dbReference type="EMBL" id="JAMXFA010000007">
    <property type="protein sequence ID" value="MCT7977398.1"/>
    <property type="molecule type" value="Genomic_DNA"/>
</dbReference>
<dbReference type="SUPFAM" id="SSF53448">
    <property type="entry name" value="Nucleotide-diphospho-sugar transferases"/>
    <property type="match status" value="1"/>
</dbReference>
<keyword evidence="3" id="KW-1185">Reference proteome</keyword>
<proteinExistence type="predicted"/>
<gene>
    <name evidence="2" type="ORF">NG792_06745</name>
</gene>
<dbReference type="CDD" id="cd04186">
    <property type="entry name" value="GT_2_like_c"/>
    <property type="match status" value="1"/>
</dbReference>
<accession>A0ABT2N3Y5</accession>
<organism evidence="2 3">
    <name type="scientific">Laspinema olomoucense D3b</name>
    <dbReference type="NCBI Taxonomy" id="2953688"/>
    <lineage>
        <taxon>Bacteria</taxon>
        <taxon>Bacillati</taxon>
        <taxon>Cyanobacteriota</taxon>
        <taxon>Cyanophyceae</taxon>
        <taxon>Oscillatoriophycideae</taxon>
        <taxon>Oscillatoriales</taxon>
        <taxon>Laspinemataceae</taxon>
        <taxon>Laspinema</taxon>
        <taxon>Laspinema olomoucense</taxon>
    </lineage>
</organism>
<dbReference type="Gene3D" id="3.90.550.10">
    <property type="entry name" value="Spore Coat Polysaccharide Biosynthesis Protein SpsA, Chain A"/>
    <property type="match status" value="1"/>
</dbReference>
<sequence>MTLKISIILVSFNSQELLSKCLTSLYSFLAGGDNFFEVIVVDNCSSDNTCKMVISDFTKTILVQNPVNLGFGAANNLGFRHATGEYILLINPDTVVDGNILDETFKFFAKHSDNKSAFGGILLNPDGSEQRGSRRSFPNFLNVFLHFTKLYKVFGYKKSYDLSWLPVETHQVDCVSGACIGMPKAMYEDLGGFDEQFFLHFEDIDLCKRIWQAGYQLWFYPKVRLFHVKGGSSNTSETIKTKVNKWFLDSLGKYLWKWDKPSAIIFSPILGALKLVAWIKGLSLKND</sequence>
<evidence type="ECO:0000259" key="1">
    <source>
        <dbReference type="Pfam" id="PF00535"/>
    </source>
</evidence>
<comment type="caution">
    <text evidence="2">The sequence shown here is derived from an EMBL/GenBank/DDBJ whole genome shotgun (WGS) entry which is preliminary data.</text>
</comment>
<feature type="domain" description="Glycosyltransferase 2-like" evidence="1">
    <location>
        <begin position="6"/>
        <end position="141"/>
    </location>
</feature>
<name>A0ABT2N3Y5_9CYAN</name>
<dbReference type="PANTHER" id="PTHR43179">
    <property type="entry name" value="RHAMNOSYLTRANSFERASE WBBL"/>
    <property type="match status" value="1"/>
</dbReference>
<evidence type="ECO:0000313" key="2">
    <source>
        <dbReference type="EMBL" id="MCT7977398.1"/>
    </source>
</evidence>